<feature type="domain" description="UBP-type" evidence="3">
    <location>
        <begin position="41"/>
        <end position="143"/>
    </location>
</feature>
<accession>A0A814RU59</accession>
<protein>
    <recommendedName>
        <fullName evidence="3">UBP-type domain-containing protein</fullName>
    </recommendedName>
</protein>
<evidence type="ECO:0000259" key="3">
    <source>
        <dbReference type="PROSITE" id="PS50271"/>
    </source>
</evidence>
<keyword evidence="1" id="KW-0479">Metal-binding</keyword>
<dbReference type="GO" id="GO:0008270">
    <property type="term" value="F:zinc ion binding"/>
    <property type="evidence" value="ECO:0007669"/>
    <property type="project" value="UniProtKB-KW"/>
</dbReference>
<sequence length="143" mass="16738">MRRGVRVYKKITMSQPASNKKASDETVEDNRRGPFVVEPKYDCPHLGDRAYILLQDDQTSENHQPPCKDCQNTEENWACLHEDCHFVGCSRYQQKHMLKHHETTRHNICLSFSDNSVFCYACDSYIDSPQLQGLNLQLSRRFR</sequence>
<dbReference type="SMART" id="SM00290">
    <property type="entry name" value="ZnF_UBP"/>
    <property type="match status" value="1"/>
</dbReference>
<evidence type="ECO:0000313" key="4">
    <source>
        <dbReference type="EMBL" id="CAF1136533.1"/>
    </source>
</evidence>
<dbReference type="OrthoDB" id="424012at2759"/>
<evidence type="ECO:0000256" key="2">
    <source>
        <dbReference type="SAM" id="MobiDB-lite"/>
    </source>
</evidence>
<feature type="compositionally biased region" description="Basic and acidic residues" evidence="2">
    <location>
        <begin position="21"/>
        <end position="30"/>
    </location>
</feature>
<feature type="region of interest" description="Disordered" evidence="2">
    <location>
        <begin position="11"/>
        <end position="30"/>
    </location>
</feature>
<dbReference type="PANTHER" id="PTHR47665">
    <property type="entry name" value="HISTONE DEACETYLASE-LIKE PROTEIN"/>
    <property type="match status" value="1"/>
</dbReference>
<dbReference type="PANTHER" id="PTHR47665:SF1">
    <property type="entry name" value="HISTONE DEACETYLASE-LIKE PROTEIN"/>
    <property type="match status" value="1"/>
</dbReference>
<keyword evidence="1" id="KW-0862">Zinc</keyword>
<gene>
    <name evidence="4" type="ORF">EDS130_LOCUS21848</name>
</gene>
<reference evidence="4" key="1">
    <citation type="submission" date="2021-02" db="EMBL/GenBank/DDBJ databases">
        <authorList>
            <person name="Nowell W R."/>
        </authorList>
    </citation>
    <scope>NUCLEOTIDE SEQUENCE</scope>
</reference>
<keyword evidence="1" id="KW-0863">Zinc-finger</keyword>
<proteinExistence type="predicted"/>
<dbReference type="SUPFAM" id="SSF57850">
    <property type="entry name" value="RING/U-box"/>
    <property type="match status" value="1"/>
</dbReference>
<evidence type="ECO:0000313" key="5">
    <source>
        <dbReference type="Proteomes" id="UP000663852"/>
    </source>
</evidence>
<dbReference type="Proteomes" id="UP000663852">
    <property type="component" value="Unassembled WGS sequence"/>
</dbReference>
<dbReference type="InterPro" id="IPR001607">
    <property type="entry name" value="Znf_UBP"/>
</dbReference>
<dbReference type="AlphaFoldDB" id="A0A814RU59"/>
<organism evidence="4 5">
    <name type="scientific">Adineta ricciae</name>
    <name type="common">Rotifer</name>
    <dbReference type="NCBI Taxonomy" id="249248"/>
    <lineage>
        <taxon>Eukaryota</taxon>
        <taxon>Metazoa</taxon>
        <taxon>Spiralia</taxon>
        <taxon>Gnathifera</taxon>
        <taxon>Rotifera</taxon>
        <taxon>Eurotatoria</taxon>
        <taxon>Bdelloidea</taxon>
        <taxon>Adinetida</taxon>
        <taxon>Adinetidae</taxon>
        <taxon>Adineta</taxon>
    </lineage>
</organism>
<evidence type="ECO:0000256" key="1">
    <source>
        <dbReference type="PROSITE-ProRule" id="PRU00502"/>
    </source>
</evidence>
<name>A0A814RU59_ADIRI</name>
<dbReference type="EMBL" id="CAJNOJ010000112">
    <property type="protein sequence ID" value="CAF1136533.1"/>
    <property type="molecule type" value="Genomic_DNA"/>
</dbReference>
<dbReference type="PROSITE" id="PS50271">
    <property type="entry name" value="ZF_UBP"/>
    <property type="match status" value="1"/>
</dbReference>
<dbReference type="InterPro" id="IPR013083">
    <property type="entry name" value="Znf_RING/FYVE/PHD"/>
</dbReference>
<dbReference type="Pfam" id="PF02148">
    <property type="entry name" value="zf-UBP"/>
    <property type="match status" value="1"/>
</dbReference>
<comment type="caution">
    <text evidence="4">The sequence shown here is derived from an EMBL/GenBank/DDBJ whole genome shotgun (WGS) entry which is preliminary data.</text>
</comment>
<dbReference type="Gene3D" id="3.30.40.10">
    <property type="entry name" value="Zinc/RING finger domain, C3HC4 (zinc finger)"/>
    <property type="match status" value="1"/>
</dbReference>